<dbReference type="InterPro" id="IPR013766">
    <property type="entry name" value="Thioredoxin_domain"/>
</dbReference>
<evidence type="ECO:0000313" key="2">
    <source>
        <dbReference type="EMBL" id="PKR80941.1"/>
    </source>
</evidence>
<comment type="caution">
    <text evidence="2">The sequence shown here is derived from an EMBL/GenBank/DDBJ whole genome shotgun (WGS) entry which is preliminary data.</text>
</comment>
<dbReference type="PANTHER" id="PTHR42899">
    <property type="entry name" value="SPERMATOGENESIS-ASSOCIATED PROTEIN 20"/>
    <property type="match status" value="1"/>
</dbReference>
<proteinExistence type="predicted"/>
<dbReference type="InterPro" id="IPR024705">
    <property type="entry name" value="Ssp411"/>
</dbReference>
<dbReference type="Proteomes" id="UP000236654">
    <property type="component" value="Unassembled WGS sequence"/>
</dbReference>
<dbReference type="PROSITE" id="PS51352">
    <property type="entry name" value="THIOREDOXIN_2"/>
    <property type="match status" value="1"/>
</dbReference>
<dbReference type="InterPro" id="IPR036249">
    <property type="entry name" value="Thioredoxin-like_sf"/>
</dbReference>
<dbReference type="Gene3D" id="3.40.30.10">
    <property type="entry name" value="Glutaredoxin"/>
    <property type="match status" value="1"/>
</dbReference>
<dbReference type="OrthoDB" id="9811036at2"/>
<name>A0A2I0R2Y4_9FLAO</name>
<dbReference type="Pfam" id="PF03190">
    <property type="entry name" value="Thioredox_DsbH"/>
    <property type="match status" value="1"/>
</dbReference>
<sequence>MKYLSIATVLIAFVTTAFIWSPASDNEKGIQFESISFKEAIEKAKKEDKLIFLDAYAVWCGPCKMMDRTTFKDEEVGKVFNENFINVKIDMEKGEGPALARRYQVRAYPTMMLINGDGKVEKRILGAVRDTQLLTEVKDFVK</sequence>
<organism evidence="2 3">
    <name type="scientific">Brumimicrobium salinarum</name>
    <dbReference type="NCBI Taxonomy" id="2058658"/>
    <lineage>
        <taxon>Bacteria</taxon>
        <taxon>Pseudomonadati</taxon>
        <taxon>Bacteroidota</taxon>
        <taxon>Flavobacteriia</taxon>
        <taxon>Flavobacteriales</taxon>
        <taxon>Crocinitomicaceae</taxon>
        <taxon>Brumimicrobium</taxon>
    </lineage>
</organism>
<accession>A0A2I0R2Y4</accession>
<dbReference type="SUPFAM" id="SSF52833">
    <property type="entry name" value="Thioredoxin-like"/>
    <property type="match status" value="1"/>
</dbReference>
<dbReference type="AlphaFoldDB" id="A0A2I0R2Y4"/>
<gene>
    <name evidence="2" type="ORF">CW751_07175</name>
</gene>
<dbReference type="RefSeq" id="WP_101334323.1">
    <property type="nucleotide sequence ID" value="NZ_PJNI01000007.1"/>
</dbReference>
<evidence type="ECO:0000259" key="1">
    <source>
        <dbReference type="PROSITE" id="PS51352"/>
    </source>
</evidence>
<dbReference type="PANTHER" id="PTHR42899:SF1">
    <property type="entry name" value="SPERMATOGENESIS-ASSOCIATED PROTEIN 20"/>
    <property type="match status" value="1"/>
</dbReference>
<dbReference type="EMBL" id="PJNI01000007">
    <property type="protein sequence ID" value="PKR80941.1"/>
    <property type="molecule type" value="Genomic_DNA"/>
</dbReference>
<feature type="domain" description="Thioredoxin" evidence="1">
    <location>
        <begin position="9"/>
        <end position="142"/>
    </location>
</feature>
<evidence type="ECO:0000313" key="3">
    <source>
        <dbReference type="Proteomes" id="UP000236654"/>
    </source>
</evidence>
<keyword evidence="3" id="KW-1185">Reference proteome</keyword>
<protein>
    <submittedName>
        <fullName evidence="2">Thioredoxin</fullName>
    </submittedName>
</protein>
<reference evidence="2 3" key="1">
    <citation type="submission" date="2017-12" db="EMBL/GenBank/DDBJ databases">
        <title>The draft genome sequence of Brumimicrobium saltpan LHR20.</title>
        <authorList>
            <person name="Do Z.-J."/>
            <person name="Luo H.-R."/>
        </authorList>
    </citation>
    <scope>NUCLEOTIDE SEQUENCE [LARGE SCALE GENOMIC DNA]</scope>
    <source>
        <strain evidence="2 3">LHR20</strain>
    </source>
</reference>
<dbReference type="InterPro" id="IPR004879">
    <property type="entry name" value="Ssp411-like_TRX"/>
</dbReference>